<sequence>MIALPQRQELVADIEQACQNGAPLGLACAELGLSARTVERWRRTGEVRADARPAAARPAPAHKLSEQERQRVLDVCHEARFADLPPAQIVPRPADEGTYLASESSFYRILRAAQEQQHRGRAKAPQITEPQRHVAHGPNEVWSWDVTYLPSQVRGMFFYLYAVIDLFSRKLVAWEVHAREGGDEAAALMERACWREHRPHNKPLVLHADNGAAQKAHTLKSKLETLGITPSHSRPGVSDDNAHIEAWFRTCKYTPGYPPNGFEDIERARQWVLKFVTWYNGEHLHSGLSFVTPEQRHSGVADVVLRPRREVYAQARERHPLRWKRPPRAWQVADEVWLNPPSKLDQRRAA</sequence>
<dbReference type="SUPFAM" id="SSF46689">
    <property type="entry name" value="Homeodomain-like"/>
    <property type="match status" value="1"/>
</dbReference>
<dbReference type="InterPro" id="IPR012337">
    <property type="entry name" value="RNaseH-like_sf"/>
</dbReference>
<dbReference type="EMBL" id="LROM01000072">
    <property type="protein sequence ID" value="OFA03435.1"/>
    <property type="molecule type" value="Genomic_DNA"/>
</dbReference>
<gene>
    <name evidence="2" type="ORF">DUPY_18170</name>
</gene>
<dbReference type="Proteomes" id="UP000175989">
    <property type="component" value="Unassembled WGS sequence"/>
</dbReference>
<dbReference type="PANTHER" id="PTHR46889">
    <property type="entry name" value="TRANSPOSASE INSF FOR INSERTION SEQUENCE IS3B-RELATED"/>
    <property type="match status" value="1"/>
</dbReference>
<dbReference type="Pfam" id="PF00665">
    <property type="entry name" value="rve"/>
    <property type="match status" value="1"/>
</dbReference>
<dbReference type="GO" id="GO:0015074">
    <property type="term" value="P:DNA integration"/>
    <property type="evidence" value="ECO:0007669"/>
    <property type="project" value="InterPro"/>
</dbReference>
<protein>
    <submittedName>
        <fullName evidence="2">Integrase core domain protein</fullName>
    </submittedName>
</protein>
<dbReference type="SUPFAM" id="SSF53098">
    <property type="entry name" value="Ribonuclease H-like"/>
    <property type="match status" value="1"/>
</dbReference>
<dbReference type="GO" id="GO:0003676">
    <property type="term" value="F:nucleic acid binding"/>
    <property type="evidence" value="ECO:0007669"/>
    <property type="project" value="InterPro"/>
</dbReference>
<dbReference type="NCBIfam" id="NF033516">
    <property type="entry name" value="transpos_IS3"/>
    <property type="match status" value="1"/>
</dbReference>
<comment type="caution">
    <text evidence="2">The sequence shown here is derived from an EMBL/GenBank/DDBJ whole genome shotgun (WGS) entry which is preliminary data.</text>
</comment>
<evidence type="ECO:0000313" key="3">
    <source>
        <dbReference type="Proteomes" id="UP000175989"/>
    </source>
</evidence>
<dbReference type="Gene3D" id="3.30.420.10">
    <property type="entry name" value="Ribonuclease H-like superfamily/Ribonuclease H"/>
    <property type="match status" value="1"/>
</dbReference>
<dbReference type="InterPro" id="IPR001584">
    <property type="entry name" value="Integrase_cat-core"/>
</dbReference>
<dbReference type="InterPro" id="IPR036397">
    <property type="entry name" value="RNaseH_sf"/>
</dbReference>
<evidence type="ECO:0000313" key="2">
    <source>
        <dbReference type="EMBL" id="OFA03435.1"/>
    </source>
</evidence>
<reference evidence="3" key="1">
    <citation type="journal article" date="2016" name="Front. Microbiol.">
        <title>Molecular Keys to the Janthinobacterium and Duganella spp. Interaction with the Plant Pathogen Fusarium graminearum.</title>
        <authorList>
            <person name="Haack F.S."/>
            <person name="Poehlein A."/>
            <person name="Kroger C."/>
            <person name="Voigt C.A."/>
            <person name="Piepenbring M."/>
            <person name="Bode H.B."/>
            <person name="Daniel R."/>
            <person name="Schafer W."/>
            <person name="Streit W.R."/>
        </authorList>
    </citation>
    <scope>NUCLEOTIDE SEQUENCE [LARGE SCALE GENOMIC DNA]</scope>
    <source>
        <strain evidence="3">T54</strain>
    </source>
</reference>
<name>A0A1E7WUT5_9BURK</name>
<proteinExistence type="predicted"/>
<dbReference type="PROSITE" id="PS50994">
    <property type="entry name" value="INTEGRASE"/>
    <property type="match status" value="1"/>
</dbReference>
<feature type="domain" description="Integrase catalytic" evidence="1">
    <location>
        <begin position="134"/>
        <end position="301"/>
    </location>
</feature>
<dbReference type="PATRIC" id="fig|762836.4.peg.1889"/>
<dbReference type="InterPro" id="IPR009057">
    <property type="entry name" value="Homeodomain-like_sf"/>
</dbReference>
<dbReference type="AlphaFoldDB" id="A0A1E7WUT5"/>
<accession>A0A1E7WUT5</accession>
<organism evidence="2 3">
    <name type="scientific">Duganella phyllosphaerae</name>
    <dbReference type="NCBI Taxonomy" id="762836"/>
    <lineage>
        <taxon>Bacteria</taxon>
        <taxon>Pseudomonadati</taxon>
        <taxon>Pseudomonadota</taxon>
        <taxon>Betaproteobacteria</taxon>
        <taxon>Burkholderiales</taxon>
        <taxon>Oxalobacteraceae</taxon>
        <taxon>Telluria group</taxon>
        <taxon>Duganella</taxon>
    </lineage>
</organism>
<evidence type="ECO:0000259" key="1">
    <source>
        <dbReference type="PROSITE" id="PS50994"/>
    </source>
</evidence>
<dbReference type="PANTHER" id="PTHR46889:SF4">
    <property type="entry name" value="TRANSPOSASE INSO FOR INSERTION SEQUENCE ELEMENT IS911B-RELATED"/>
    <property type="match status" value="1"/>
</dbReference>
<dbReference type="InterPro" id="IPR050900">
    <property type="entry name" value="Transposase_IS3/IS150/IS904"/>
</dbReference>
<dbReference type="InterPro" id="IPR048020">
    <property type="entry name" value="Transpos_IS3"/>
</dbReference>
<dbReference type="PROSITE" id="PS51257">
    <property type="entry name" value="PROKAR_LIPOPROTEIN"/>
    <property type="match status" value="1"/>
</dbReference>
<keyword evidence="3" id="KW-1185">Reference proteome</keyword>